<dbReference type="PRINTS" id="PR00706">
    <property type="entry name" value="PYROGLUPTASE"/>
</dbReference>
<feature type="active site" evidence="9">
    <location>
        <position position="165"/>
    </location>
</feature>
<dbReference type="GO" id="GO:0006508">
    <property type="term" value="P:proteolysis"/>
    <property type="evidence" value="ECO:0007669"/>
    <property type="project" value="UniProtKB-KW"/>
</dbReference>
<organism evidence="11 12">
    <name type="scientific">Reyranella soli</name>
    <dbReference type="NCBI Taxonomy" id="1230389"/>
    <lineage>
        <taxon>Bacteria</taxon>
        <taxon>Pseudomonadati</taxon>
        <taxon>Pseudomonadota</taxon>
        <taxon>Alphaproteobacteria</taxon>
        <taxon>Hyphomicrobiales</taxon>
        <taxon>Reyranellaceae</taxon>
        <taxon>Reyranella</taxon>
    </lineage>
</organism>
<accession>A0A512N735</accession>
<dbReference type="InterPro" id="IPR033694">
    <property type="entry name" value="PGPEP1_Cys_AS"/>
</dbReference>
<keyword evidence="6 9" id="KW-0645">Protease</keyword>
<protein>
    <recommendedName>
        <fullName evidence="9">Pyrrolidone-carboxylate peptidase</fullName>
        <ecNumber evidence="9">3.4.19.3</ecNumber>
    </recommendedName>
    <alternativeName>
        <fullName evidence="9">5-oxoprolyl-peptidase</fullName>
    </alternativeName>
    <alternativeName>
        <fullName evidence="9">Pyroglutamyl-peptidase I</fullName>
        <shortName evidence="9">PGP-I</shortName>
        <shortName evidence="9">Pyrase</shortName>
    </alternativeName>
</protein>
<keyword evidence="5 9" id="KW-0963">Cytoplasm</keyword>
<comment type="caution">
    <text evidence="11">The sequence shown here is derived from an EMBL/GenBank/DDBJ whole genome shotgun (WGS) entry which is preliminary data.</text>
</comment>
<evidence type="ECO:0000256" key="9">
    <source>
        <dbReference type="HAMAP-Rule" id="MF_00417"/>
    </source>
</evidence>
<dbReference type="InterPro" id="IPR029762">
    <property type="entry name" value="PGP-I_bact-type"/>
</dbReference>
<dbReference type="InterPro" id="IPR000816">
    <property type="entry name" value="Peptidase_C15"/>
</dbReference>
<dbReference type="GO" id="GO:0005829">
    <property type="term" value="C:cytosol"/>
    <property type="evidence" value="ECO:0007669"/>
    <property type="project" value="InterPro"/>
</dbReference>
<evidence type="ECO:0000256" key="4">
    <source>
        <dbReference type="ARBA" id="ARBA00006641"/>
    </source>
</evidence>
<dbReference type="EC" id="3.4.19.3" evidence="9"/>
<evidence type="ECO:0000256" key="2">
    <source>
        <dbReference type="ARBA" id="ARBA00002280"/>
    </source>
</evidence>
<evidence type="ECO:0000256" key="7">
    <source>
        <dbReference type="ARBA" id="ARBA00022801"/>
    </source>
</evidence>
<comment type="subunit">
    <text evidence="9">Homotetramer.</text>
</comment>
<gene>
    <name evidence="9 11" type="primary">pcp</name>
    <name evidence="11" type="ORF">RSO01_19580</name>
</gene>
<evidence type="ECO:0000256" key="1">
    <source>
        <dbReference type="ARBA" id="ARBA00001770"/>
    </source>
</evidence>
<dbReference type="Gene3D" id="3.40.630.20">
    <property type="entry name" value="Peptidase C15, pyroglutamyl peptidase I-like"/>
    <property type="match status" value="1"/>
</dbReference>
<evidence type="ECO:0000256" key="10">
    <source>
        <dbReference type="PROSITE-ProRule" id="PRU10077"/>
    </source>
</evidence>
<dbReference type="Pfam" id="PF01470">
    <property type="entry name" value="Peptidase_C15"/>
    <property type="match status" value="1"/>
</dbReference>
<dbReference type="AlphaFoldDB" id="A0A512N735"/>
<keyword evidence="12" id="KW-1185">Reference proteome</keyword>
<evidence type="ECO:0000313" key="11">
    <source>
        <dbReference type="EMBL" id="GEP54792.1"/>
    </source>
</evidence>
<dbReference type="NCBIfam" id="TIGR00504">
    <property type="entry name" value="pyro_pdase"/>
    <property type="match status" value="1"/>
</dbReference>
<sequence length="213" mass="22564">MKALVTGFDPFGGDEVNPSSLAVSKLKKRIAGIAVHTVELPTSYAKSAGVLRAAIDKVRPDIVLCVGQAGGRSELCLERIGINVQDARIRDNDGKQPIDKPVVKEGPAAYFATLPIKACVAALRKAGLPAAVSNTAGTFVCNHILYSLMDIAQDHPAAFRGGFLHIPYVPEQVARLGAAPSMAVEDIVRGIEIILEVSAERTVDIQTVEGRIS</sequence>
<evidence type="ECO:0000313" key="12">
    <source>
        <dbReference type="Proteomes" id="UP000321058"/>
    </source>
</evidence>
<comment type="function">
    <text evidence="2 9">Removes 5-oxoproline from various penultimate amino acid residues except L-proline.</text>
</comment>
<dbReference type="FunFam" id="3.40.630.20:FF:000001">
    <property type="entry name" value="Pyrrolidone-carboxylate peptidase"/>
    <property type="match status" value="1"/>
</dbReference>
<keyword evidence="7 9" id="KW-0378">Hydrolase</keyword>
<reference evidence="11 12" key="1">
    <citation type="submission" date="2019-07" db="EMBL/GenBank/DDBJ databases">
        <title>Whole genome shotgun sequence of Reyranella soli NBRC 108950.</title>
        <authorList>
            <person name="Hosoyama A."/>
            <person name="Uohara A."/>
            <person name="Ohji S."/>
            <person name="Ichikawa N."/>
        </authorList>
    </citation>
    <scope>NUCLEOTIDE SEQUENCE [LARGE SCALE GENOMIC DNA]</scope>
    <source>
        <strain evidence="11 12">NBRC 108950</strain>
    </source>
</reference>
<comment type="similarity">
    <text evidence="4 9">Belongs to the peptidase C15 family.</text>
</comment>
<dbReference type="PROSITE" id="PS01334">
    <property type="entry name" value="PYRASE_CYS"/>
    <property type="match status" value="1"/>
</dbReference>
<dbReference type="GO" id="GO:0016920">
    <property type="term" value="F:pyroglutamyl-peptidase activity"/>
    <property type="evidence" value="ECO:0007669"/>
    <property type="project" value="UniProtKB-UniRule"/>
</dbReference>
<evidence type="ECO:0000256" key="6">
    <source>
        <dbReference type="ARBA" id="ARBA00022670"/>
    </source>
</evidence>
<evidence type="ECO:0000256" key="8">
    <source>
        <dbReference type="ARBA" id="ARBA00022807"/>
    </source>
</evidence>
<evidence type="ECO:0000256" key="5">
    <source>
        <dbReference type="ARBA" id="ARBA00022490"/>
    </source>
</evidence>
<dbReference type="NCBIfam" id="NF009676">
    <property type="entry name" value="PRK13197.1"/>
    <property type="match status" value="1"/>
</dbReference>
<dbReference type="HAMAP" id="MF_00417">
    <property type="entry name" value="Pyrrolid_peptidase"/>
    <property type="match status" value="1"/>
</dbReference>
<proteinExistence type="inferred from homology"/>
<dbReference type="OrthoDB" id="9779738at2"/>
<feature type="active site" evidence="9 10">
    <location>
        <position position="141"/>
    </location>
</feature>
<evidence type="ECO:0000256" key="3">
    <source>
        <dbReference type="ARBA" id="ARBA00004496"/>
    </source>
</evidence>
<comment type="subcellular location">
    <subcellularLocation>
        <location evidence="3 9">Cytoplasm</location>
    </subcellularLocation>
</comment>
<dbReference type="SUPFAM" id="SSF53182">
    <property type="entry name" value="Pyrrolidone carboxyl peptidase (pyroglutamate aminopeptidase)"/>
    <property type="match status" value="1"/>
</dbReference>
<dbReference type="CDD" id="cd00501">
    <property type="entry name" value="Peptidase_C15"/>
    <property type="match status" value="1"/>
</dbReference>
<dbReference type="Proteomes" id="UP000321058">
    <property type="component" value="Unassembled WGS sequence"/>
</dbReference>
<name>A0A512N735_9HYPH</name>
<dbReference type="PANTHER" id="PTHR23402">
    <property type="entry name" value="PROTEASE FAMILY C15 PYROGLUTAMYL-PEPTIDASE I-RELATED"/>
    <property type="match status" value="1"/>
</dbReference>
<comment type="catalytic activity">
    <reaction evidence="1 9 10">
        <text>Release of an N-terminal pyroglutamyl group from a polypeptide, the second amino acid generally not being Pro.</text>
        <dbReference type="EC" id="3.4.19.3"/>
    </reaction>
</comment>
<dbReference type="InterPro" id="IPR036440">
    <property type="entry name" value="Peptidase_C15-like_sf"/>
</dbReference>
<feature type="active site" evidence="9">
    <location>
        <position position="78"/>
    </location>
</feature>
<dbReference type="EMBL" id="BKAJ01000032">
    <property type="protein sequence ID" value="GEP54792.1"/>
    <property type="molecule type" value="Genomic_DNA"/>
</dbReference>
<dbReference type="InterPro" id="IPR016125">
    <property type="entry name" value="Peptidase_C15-like"/>
</dbReference>
<dbReference type="RefSeq" id="WP_147148687.1">
    <property type="nucleotide sequence ID" value="NZ_BKAJ01000032.1"/>
</dbReference>
<dbReference type="PIRSF" id="PIRSF015592">
    <property type="entry name" value="Prld-crbxl_pptds"/>
    <property type="match status" value="1"/>
</dbReference>
<keyword evidence="8 9" id="KW-0788">Thiol protease</keyword>
<dbReference type="PANTHER" id="PTHR23402:SF1">
    <property type="entry name" value="PYROGLUTAMYL-PEPTIDASE I"/>
    <property type="match status" value="1"/>
</dbReference>